<evidence type="ECO:0000256" key="4">
    <source>
        <dbReference type="ARBA" id="ARBA00023277"/>
    </source>
</evidence>
<dbReference type="InterPro" id="IPR006710">
    <property type="entry name" value="Glyco_hydro_43"/>
</dbReference>
<dbReference type="PANTHER" id="PTHR43772:SF2">
    <property type="entry name" value="PUTATIVE (AFU_ORTHOLOGUE AFUA_2G04480)-RELATED"/>
    <property type="match status" value="1"/>
</dbReference>
<feature type="domain" description="Atrophied bacterial Ig" evidence="9">
    <location>
        <begin position="258"/>
        <end position="349"/>
    </location>
</feature>
<keyword evidence="5" id="KW-0326">Glycosidase</keyword>
<name>A0A179T9V5_9BACI</name>
<dbReference type="PANTHER" id="PTHR43772">
    <property type="entry name" value="ENDO-1,4-BETA-XYLANASE"/>
    <property type="match status" value="1"/>
</dbReference>
<organism evidence="10 11">
    <name type="scientific">Metabacillus litoralis</name>
    <dbReference type="NCBI Taxonomy" id="152268"/>
    <lineage>
        <taxon>Bacteria</taxon>
        <taxon>Bacillati</taxon>
        <taxon>Bacillota</taxon>
        <taxon>Bacilli</taxon>
        <taxon>Bacillales</taxon>
        <taxon>Bacillaceae</taxon>
        <taxon>Metabacillus</taxon>
    </lineage>
</organism>
<feature type="active site" description="Proton donor" evidence="6">
    <location>
        <position position="1136"/>
    </location>
</feature>
<evidence type="ECO:0000256" key="5">
    <source>
        <dbReference type="ARBA" id="ARBA00023295"/>
    </source>
</evidence>
<dbReference type="GO" id="GO:0004553">
    <property type="term" value="F:hydrolase activity, hydrolyzing O-glycosyl compounds"/>
    <property type="evidence" value="ECO:0007669"/>
    <property type="project" value="InterPro"/>
</dbReference>
<dbReference type="STRING" id="152268.A6K24_01245"/>
<dbReference type="Gene3D" id="2.60.120.200">
    <property type="match status" value="2"/>
</dbReference>
<dbReference type="EMBL" id="LWSG01000001">
    <property type="protein sequence ID" value="OAS89213.1"/>
    <property type="molecule type" value="Genomic_DNA"/>
</dbReference>
<dbReference type="Pfam" id="PF04616">
    <property type="entry name" value="Glyco_hydro_43"/>
    <property type="match status" value="1"/>
</dbReference>
<comment type="similarity">
    <text evidence="1">Belongs to the glycosyl hydrolase 43 family.</text>
</comment>
<evidence type="ECO:0000256" key="3">
    <source>
        <dbReference type="ARBA" id="ARBA00022801"/>
    </source>
</evidence>
<dbReference type="Pfam" id="PF12245">
    <property type="entry name" value="Big_3_2"/>
    <property type="match status" value="1"/>
</dbReference>
<dbReference type="InterPro" id="IPR013783">
    <property type="entry name" value="Ig-like_fold"/>
</dbReference>
<keyword evidence="3" id="KW-0378">Hydrolase</keyword>
<dbReference type="Gene3D" id="2.115.10.20">
    <property type="entry name" value="Glycosyl hydrolase domain, family 43"/>
    <property type="match status" value="2"/>
</dbReference>
<keyword evidence="4" id="KW-0119">Carbohydrate metabolism</keyword>
<reference evidence="11" key="1">
    <citation type="submission" date="2016-04" db="EMBL/GenBank/DDBJ databases">
        <authorList>
            <person name="Lyu Z."/>
            <person name="Lyu W."/>
        </authorList>
    </citation>
    <scope>NUCLEOTIDE SEQUENCE [LARGE SCALE GENOMIC DNA]</scope>
    <source>
        <strain evidence="11">C44</strain>
    </source>
</reference>
<dbReference type="CDD" id="cd08983">
    <property type="entry name" value="GH43_Bt3655-like"/>
    <property type="match status" value="1"/>
</dbReference>
<keyword evidence="11" id="KW-1185">Reference proteome</keyword>
<proteinExistence type="inferred from homology"/>
<dbReference type="Gene3D" id="2.60.40.10">
    <property type="entry name" value="Immunoglobulins"/>
    <property type="match status" value="1"/>
</dbReference>
<dbReference type="SUPFAM" id="SSF49899">
    <property type="entry name" value="Concanavalin A-like lectins/glucanases"/>
    <property type="match status" value="2"/>
</dbReference>
<feature type="domain" description="Ig-like" evidence="8">
    <location>
        <begin position="1286"/>
        <end position="1351"/>
    </location>
</feature>
<evidence type="ECO:0000259" key="8">
    <source>
        <dbReference type="Pfam" id="PF12245"/>
    </source>
</evidence>
<dbReference type="Pfam" id="PF13385">
    <property type="entry name" value="Laminin_G_3"/>
    <property type="match status" value="2"/>
</dbReference>
<keyword evidence="2" id="KW-0624">Polysaccharide degradation</keyword>
<evidence type="ECO:0000256" key="6">
    <source>
        <dbReference type="PIRSR" id="PIRSR606710-1"/>
    </source>
</evidence>
<evidence type="ECO:0000256" key="2">
    <source>
        <dbReference type="ARBA" id="ARBA00022651"/>
    </source>
</evidence>
<dbReference type="InterPro" id="IPR013320">
    <property type="entry name" value="ConA-like_dom_sf"/>
</dbReference>
<evidence type="ECO:0000313" key="10">
    <source>
        <dbReference type="EMBL" id="OAS89213.1"/>
    </source>
</evidence>
<protein>
    <submittedName>
        <fullName evidence="10">Uncharacterized protein</fullName>
    </submittedName>
</protein>
<keyword evidence="2" id="KW-0858">Xylan degradation</keyword>
<evidence type="ECO:0000256" key="1">
    <source>
        <dbReference type="ARBA" id="ARBA00009865"/>
    </source>
</evidence>
<accession>A0A179T9V5</accession>
<evidence type="ECO:0000256" key="7">
    <source>
        <dbReference type="PIRSR" id="PIRSR606710-2"/>
    </source>
</evidence>
<feature type="site" description="Important for catalytic activity, responsible for pKa modulation of the active site Glu and correct orientation of both the proton donor and substrate" evidence="7">
    <location>
        <position position="1090"/>
    </location>
</feature>
<evidence type="ECO:0000259" key="9">
    <source>
        <dbReference type="Pfam" id="PF20578"/>
    </source>
</evidence>
<dbReference type="Pfam" id="PF20578">
    <property type="entry name" value="aBig_2"/>
    <property type="match status" value="1"/>
</dbReference>
<gene>
    <name evidence="10" type="ORF">A6K24_01245</name>
</gene>
<dbReference type="InterPro" id="IPR046780">
    <property type="entry name" value="aBig_2"/>
</dbReference>
<dbReference type="Gene3D" id="2.60.40.2340">
    <property type="match status" value="1"/>
</dbReference>
<dbReference type="InterPro" id="IPR022038">
    <property type="entry name" value="Ig-like_bact"/>
</dbReference>
<dbReference type="InterPro" id="IPR023296">
    <property type="entry name" value="Glyco_hydro_beta-prop_sf"/>
</dbReference>
<dbReference type="GO" id="GO:0045493">
    <property type="term" value="P:xylan catabolic process"/>
    <property type="evidence" value="ECO:0007669"/>
    <property type="project" value="UniProtKB-KW"/>
</dbReference>
<dbReference type="CDD" id="cd09004">
    <property type="entry name" value="GH43_bXyl-like"/>
    <property type="match status" value="1"/>
</dbReference>
<dbReference type="RefSeq" id="WP_066324375.1">
    <property type="nucleotide sequence ID" value="NZ_LWSG01000001.1"/>
</dbReference>
<dbReference type="InterPro" id="IPR052176">
    <property type="entry name" value="Glycosyl_Hydrlase_43_Enz"/>
</dbReference>
<evidence type="ECO:0000313" key="11">
    <source>
        <dbReference type="Proteomes" id="UP000078534"/>
    </source>
</evidence>
<dbReference type="SUPFAM" id="SSF75005">
    <property type="entry name" value="Arabinanase/levansucrase/invertase"/>
    <property type="match status" value="2"/>
</dbReference>
<sequence length="1506" mass="166536">MKGKKWLSLFITIVIIISLLPIPVIQAEEIVKVEDSLIAHYDMSIANGKLTDVTNSGFDAEYVGFTEGDFLEEENDKILNFTGDKSKYVKLPLGIIDDETFTIETTFSTSTSAAHWLYSIGNKTGVWPNVKNYIFLNPKQGNGNVRFGIKNSDKELLFQNATIHSGEKNTFTTTFKEGEISLYLNGEPVGTLPHTYSVMDILKEGVDPTANSIGFIGKSLFEPDAAFTGKLADFKVYNYTLSAEEVKQNVTLTDVEIVELAKANLKIPNADDIRGNITLPTSSDKGASITWETDSPDVVSVNKEENENYDDIPAGVVTRQDSDTQVKLTATIHSGQVSDTKQILLTVKAKTDKKNFTNYLMTHFTGEHDIGEQIYFASSSDGLNWKDLNESNPVLMSDIGEKGVRDPYILRSQEGDKFYLIATDLRIANGKGWGAAQTAGSKSLIIWESTDLVNWSEPRMVEVAPPNAGDAWAPEAFYDEKTGEYVVFWASTTSNEQGEFEPHIIYYAKTRDFYTFTEPKVFIDRPGDTHIIDTTIIKENDMYYRYSGDGQITIEKSNQILGTWSKLGTIEDSTGLTGRDVEGPLIFKFNDREEWNLMVDQYSTGKGYLPLLTTELSSGQFTKLTTSVYSLGSNKKRHGSVLPITQEEFEAVMAKWNKVVEAPDEEEQKEPILEYNFEETTTDNTIQDDSGNNYTGTLNGNATYVTDEEKDSKVLSLDGTTNTFAAFPTGFFDGRDTVSISMDMKAETVSGNFFTFSVGKNDQKYMFLRTRDSEIRNAITVNSWSSEQEVKTNTSSIKNKWMNIKLVMTPTSMKMYKDGILVAENNNVTVAMKDLGADLSAYLGKSFYSGDQYFKGSFDNVKIYNRALSEAEILEMSIEPTGIGNFEVPGQKGQAEIDKKAHTIAVPIKEGQDIDITKLTPAITLLPGSTVSPASGETQDFTNPVTYTVTDKDGNKQEWTVKLKMYPSGTLPGLYADPQIAVFGDTYYIYPTTDGFDGWSGSQFKAFSSKDLINWKDEGVILDLATDDVTWADNRAWAPTITEKDGTYYYYFSADANIGVATSTSPTGPFKDALDKPLVPSGIYPGQAIDPYAFKDDDGQYYFYWGNGNLFGAKLNDDMVSFAQDPVNMTPANFREAPVVFKRDGIYYLMWSEDDTGSENYQVAYATGSSPMGPWTKKGVILSKDLSLGIKGPGHHSVLNIPNTDDYYIVYARHAIPDGNGFNREVVIDKMEFNTDGSIKQVKPTLNGITEPVYIEKGDTESPVGHFKISSGAEYTNKSAVTLSLEATDDSSGVHQVRYSTDAKEWTEWEAYTTSKEYTLPSGDGDKTVYVEFKDQAGNVSETYQQKIILDTTAPVIKFNGHQDSYTIDSSIKISCKIDDELSGVASKECSSVEGPAYSFEVGVNKVTASATDKAGNKTDVEIQFTVTVDFDSLSRLTEAFVTKQGVADSLTKKLQAAKASAAKGNKEAFAGQLNAYKNQLNAQSGKVITEQDSHLLVSFADLLKK</sequence>
<feature type="active site" description="Proton acceptor" evidence="6">
    <location>
        <position position="977"/>
    </location>
</feature>
<dbReference type="OrthoDB" id="9758923at2"/>
<dbReference type="Proteomes" id="UP000078534">
    <property type="component" value="Unassembled WGS sequence"/>
</dbReference>
<comment type="caution">
    <text evidence="10">The sequence shown here is derived from an EMBL/GenBank/DDBJ whole genome shotgun (WGS) entry which is preliminary data.</text>
</comment>